<gene>
    <name evidence="1" type="ORF">J2Z62_000039</name>
</gene>
<dbReference type="EMBL" id="JAUSWO010000001">
    <property type="protein sequence ID" value="MDQ0513601.1"/>
    <property type="molecule type" value="Genomic_DNA"/>
</dbReference>
<dbReference type="RefSeq" id="WP_256547701.1">
    <property type="nucleotide sequence ID" value="NZ_CP101809.1"/>
</dbReference>
<keyword evidence="2" id="KW-1185">Reference proteome</keyword>
<proteinExistence type="predicted"/>
<sequence>MNLFKANGKKTGVSAAVKQNFTKDQVDLVKDVITKSDQVVVDIFHFMNKTLDAPSKQEIVVYRKAILNLLNQKNDEKFKYIYDIASKSVYQQKEEEERIQLELKNDVVMSPNIFMLSWSEITKNIQNSFLDSNDLTPESLKNAFLEEHRRLAELRAKINKMIQLGFDVANPNELEIQERTFLKLTDLVNIFLSENFQDVGAMVQEIEVFEKRYNLDKEETGSVFLDANYKTITNLTKPKFPGDAANKSYVDDRIDELSRQVASLSANAKK</sequence>
<accession>A0ABU0LY06</accession>
<name>A0ABU0LY06_9BACT</name>
<dbReference type="Proteomes" id="UP001240643">
    <property type="component" value="Unassembled WGS sequence"/>
</dbReference>
<evidence type="ECO:0000313" key="1">
    <source>
        <dbReference type="EMBL" id="MDQ0513601.1"/>
    </source>
</evidence>
<reference evidence="1" key="1">
    <citation type="submission" date="2023-07" db="EMBL/GenBank/DDBJ databases">
        <title>Genomic Encyclopedia of Type Strains, Phase IV (KMG-IV): sequencing the most valuable type-strain genomes for metagenomic binning, comparative biology and taxonomic classification.</title>
        <authorList>
            <person name="Goeker M."/>
        </authorList>
    </citation>
    <scope>NUCLEOTIDE SEQUENCE [LARGE SCALE GENOMIC DNA]</scope>
    <source>
        <strain evidence="1">DSM 21204</strain>
    </source>
</reference>
<comment type="caution">
    <text evidence="1">The sequence shown here is derived from an EMBL/GenBank/DDBJ whole genome shotgun (WGS) entry which is preliminary data.</text>
</comment>
<organism evidence="1 2">
    <name type="scientific">Mycoplasmoides fastidiosum</name>
    <dbReference type="NCBI Taxonomy" id="92758"/>
    <lineage>
        <taxon>Bacteria</taxon>
        <taxon>Bacillati</taxon>
        <taxon>Mycoplasmatota</taxon>
        <taxon>Mycoplasmoidales</taxon>
        <taxon>Mycoplasmoidaceae</taxon>
        <taxon>Mycoplasmoides</taxon>
    </lineage>
</organism>
<protein>
    <submittedName>
        <fullName evidence="1">Uncharacterized protein</fullName>
    </submittedName>
</protein>
<evidence type="ECO:0000313" key="2">
    <source>
        <dbReference type="Proteomes" id="UP001240643"/>
    </source>
</evidence>